<feature type="compositionally biased region" description="Basic and acidic residues" evidence="1">
    <location>
        <begin position="106"/>
        <end position="115"/>
    </location>
</feature>
<comment type="caution">
    <text evidence="2">The sequence shown here is derived from an EMBL/GenBank/DDBJ whole genome shotgun (WGS) entry which is preliminary data.</text>
</comment>
<dbReference type="EMBL" id="JACGWM010000011">
    <property type="protein sequence ID" value="KAL0342176.1"/>
    <property type="molecule type" value="Genomic_DNA"/>
</dbReference>
<name>A0AAW2NI10_9LAMI</name>
<evidence type="ECO:0000256" key="1">
    <source>
        <dbReference type="SAM" id="MobiDB-lite"/>
    </source>
</evidence>
<dbReference type="Pfam" id="PF05278">
    <property type="entry name" value="PEARLI-4"/>
    <property type="match status" value="1"/>
</dbReference>
<dbReference type="AlphaFoldDB" id="A0AAW2NI10"/>
<reference evidence="2" key="1">
    <citation type="submission" date="2020-06" db="EMBL/GenBank/DDBJ databases">
        <authorList>
            <person name="Li T."/>
            <person name="Hu X."/>
            <person name="Zhang T."/>
            <person name="Song X."/>
            <person name="Zhang H."/>
            <person name="Dai N."/>
            <person name="Sheng W."/>
            <person name="Hou X."/>
            <person name="Wei L."/>
        </authorList>
    </citation>
    <scope>NUCLEOTIDE SEQUENCE</scope>
    <source>
        <strain evidence="2">KEN8</strain>
        <tissue evidence="2">Leaf</tissue>
    </source>
</reference>
<proteinExistence type="predicted"/>
<evidence type="ECO:0000313" key="2">
    <source>
        <dbReference type="EMBL" id="KAL0342176.1"/>
    </source>
</evidence>
<dbReference type="PANTHER" id="PTHR35358:SF18">
    <property type="entry name" value="PHOSPHOLIPASE-LIKE PROTEIN-RELATED"/>
    <property type="match status" value="1"/>
</dbReference>
<protein>
    <submittedName>
        <fullName evidence="2">Uncharacterized protein</fullName>
    </submittedName>
</protein>
<dbReference type="InterPro" id="IPR007942">
    <property type="entry name" value="PLipase-like"/>
</dbReference>
<feature type="region of interest" description="Disordered" evidence="1">
    <location>
        <begin position="101"/>
        <end position="127"/>
    </location>
</feature>
<organism evidence="2">
    <name type="scientific">Sesamum calycinum</name>
    <dbReference type="NCBI Taxonomy" id="2727403"/>
    <lineage>
        <taxon>Eukaryota</taxon>
        <taxon>Viridiplantae</taxon>
        <taxon>Streptophyta</taxon>
        <taxon>Embryophyta</taxon>
        <taxon>Tracheophyta</taxon>
        <taxon>Spermatophyta</taxon>
        <taxon>Magnoliopsida</taxon>
        <taxon>eudicotyledons</taxon>
        <taxon>Gunneridae</taxon>
        <taxon>Pentapetalae</taxon>
        <taxon>asterids</taxon>
        <taxon>lamiids</taxon>
        <taxon>Lamiales</taxon>
        <taxon>Pedaliaceae</taxon>
        <taxon>Sesamum</taxon>
    </lineage>
</organism>
<sequence>MASGLKSCDENLVGCRVKVWWPKDKSFCEGVVSSHGHSGKNLVMTLSHRFGPNGYTVFLLLDLGCAKLSSYFSSFFSLLKVVCTNGVEEILKPRKKDYGEPLPDVLTHEGTEKHGPAHASSRMPPETDNVKDYGEELVGCSVKVWRSKSKTFSEGVVASYDLSCKSIWWFTNGVEEMLNLRNHRETAEDISADQAQKARARDSFSMYSDNDMDAHWHAAKKHKGSTFDLLPAGASPVLSKNQKVPKLEVGIEPIDPKLSAVLIDDGLVNINGYKVKRATATVLEAIFAKYGDIAAHCLYKSTSVKASLLEVICNIVQRLQFYDFEAILSDLEAMENEVSDVEASKIKVSWLQEHLANVRKVAAFREKSFQLKKTKGKTGLVTKAAAKELKLRQAELLLAQERFKEAEKRVTAIRLVSRKIDDDILESESEEYFWKRRLDDLL</sequence>
<dbReference type="PANTHER" id="PTHR35358">
    <property type="entry name" value="OS06G0711100 PROTEIN"/>
    <property type="match status" value="1"/>
</dbReference>
<gene>
    <name evidence="2" type="ORF">Scaly_1880200</name>
</gene>
<accession>A0AAW2NI10</accession>
<reference evidence="2" key="2">
    <citation type="journal article" date="2024" name="Plant">
        <title>Genomic evolution and insights into agronomic trait innovations of Sesamum species.</title>
        <authorList>
            <person name="Miao H."/>
            <person name="Wang L."/>
            <person name="Qu L."/>
            <person name="Liu H."/>
            <person name="Sun Y."/>
            <person name="Le M."/>
            <person name="Wang Q."/>
            <person name="Wei S."/>
            <person name="Zheng Y."/>
            <person name="Lin W."/>
            <person name="Duan Y."/>
            <person name="Cao H."/>
            <person name="Xiong S."/>
            <person name="Wang X."/>
            <person name="Wei L."/>
            <person name="Li C."/>
            <person name="Ma Q."/>
            <person name="Ju M."/>
            <person name="Zhao R."/>
            <person name="Li G."/>
            <person name="Mu C."/>
            <person name="Tian Q."/>
            <person name="Mei H."/>
            <person name="Zhang T."/>
            <person name="Gao T."/>
            <person name="Zhang H."/>
        </authorList>
    </citation>
    <scope>NUCLEOTIDE SEQUENCE</scope>
    <source>
        <strain evidence="2">KEN8</strain>
    </source>
</reference>